<keyword evidence="3" id="KW-0217">Developmental protein</keyword>
<keyword evidence="11" id="KW-1185">Reference proteome</keyword>
<evidence type="ECO:0000313" key="11">
    <source>
        <dbReference type="Proteomes" id="UP000825935"/>
    </source>
</evidence>
<keyword evidence="7" id="KW-0539">Nucleus</keyword>
<evidence type="ECO:0000256" key="4">
    <source>
        <dbReference type="ARBA" id="ARBA00023015"/>
    </source>
</evidence>
<dbReference type="PROSITE" id="PS51697">
    <property type="entry name" value="ALOG"/>
    <property type="match status" value="1"/>
</dbReference>
<dbReference type="GO" id="GO:0005634">
    <property type="term" value="C:nucleus"/>
    <property type="evidence" value="ECO:0007669"/>
    <property type="project" value="UniProtKB-SubCell"/>
</dbReference>
<keyword evidence="4" id="KW-0805">Transcription regulation</keyword>
<evidence type="ECO:0000256" key="1">
    <source>
        <dbReference type="ARBA" id="ARBA00004123"/>
    </source>
</evidence>
<reference evidence="10" key="1">
    <citation type="submission" date="2021-08" db="EMBL/GenBank/DDBJ databases">
        <title>WGS assembly of Ceratopteris richardii.</title>
        <authorList>
            <person name="Marchant D.B."/>
            <person name="Chen G."/>
            <person name="Jenkins J."/>
            <person name="Shu S."/>
            <person name="Leebens-Mack J."/>
            <person name="Grimwood J."/>
            <person name="Schmutz J."/>
            <person name="Soltis P."/>
            <person name="Soltis D."/>
            <person name="Chen Z.-H."/>
        </authorList>
    </citation>
    <scope>NUCLEOTIDE SEQUENCE</scope>
    <source>
        <strain evidence="10">Whitten #5841</strain>
        <tissue evidence="10">Leaf</tissue>
    </source>
</reference>
<feature type="region of interest" description="Disordered" evidence="8">
    <location>
        <begin position="290"/>
        <end position="329"/>
    </location>
</feature>
<evidence type="ECO:0000256" key="8">
    <source>
        <dbReference type="SAM" id="MobiDB-lite"/>
    </source>
</evidence>
<evidence type="ECO:0000256" key="5">
    <source>
        <dbReference type="ARBA" id="ARBA00023125"/>
    </source>
</evidence>
<name>A0A8T2S881_CERRI</name>
<dbReference type="EMBL" id="CM035427">
    <property type="protein sequence ID" value="KAH7307683.1"/>
    <property type="molecule type" value="Genomic_DNA"/>
</dbReference>
<dbReference type="PANTHER" id="PTHR31165:SF2">
    <property type="entry name" value="ALOG DOMAIN-CONTAINING PROTEIN"/>
    <property type="match status" value="1"/>
</dbReference>
<evidence type="ECO:0000313" key="10">
    <source>
        <dbReference type="EMBL" id="KAH7307683.1"/>
    </source>
</evidence>
<sequence>MNNTDRSHGRPSTGQSYFQDQYMSDALMMQQWHQNDNQLFTSEEIRSNRKCQSDEVENPWLGKSLIGGNGYMPYLSAKGDTASPHTVPYSIMIGERGTITGISGEPLFSSMSTTNVVPLFSRGASSSMQLGSEPVASTVTEGAIEVSDSARHPGSSSACGVRSVPTGTSSRYESQKRRDWNTFGQYLRNSRPPLTLARCNGEHVLLFLKYLDQFGKTKVHAQTCPFFGVSNPPDVCVCPLRQAWGSLDALIGRLRAAFEEHGGKPESNPFAARNVRLYLREVRETQGKARGIAYEKKKRKRPRLPSNLGSKGLASDVLPKNDRQLPSSI</sequence>
<evidence type="ECO:0000256" key="6">
    <source>
        <dbReference type="ARBA" id="ARBA00023163"/>
    </source>
</evidence>
<dbReference type="GO" id="GO:0009299">
    <property type="term" value="P:mRNA transcription"/>
    <property type="evidence" value="ECO:0007669"/>
    <property type="project" value="TreeGrafter"/>
</dbReference>
<feature type="domain" description="ALOG" evidence="9">
    <location>
        <begin position="171"/>
        <end position="298"/>
    </location>
</feature>
<protein>
    <recommendedName>
        <fullName evidence="9">ALOG domain-containing protein</fullName>
    </recommendedName>
</protein>
<comment type="subcellular location">
    <subcellularLocation>
        <location evidence="1">Nucleus</location>
    </subcellularLocation>
</comment>
<organism evidence="10 11">
    <name type="scientific">Ceratopteris richardii</name>
    <name type="common">Triangle waterfern</name>
    <dbReference type="NCBI Taxonomy" id="49495"/>
    <lineage>
        <taxon>Eukaryota</taxon>
        <taxon>Viridiplantae</taxon>
        <taxon>Streptophyta</taxon>
        <taxon>Embryophyta</taxon>
        <taxon>Tracheophyta</taxon>
        <taxon>Polypodiopsida</taxon>
        <taxon>Polypodiidae</taxon>
        <taxon>Polypodiales</taxon>
        <taxon>Pteridineae</taxon>
        <taxon>Pteridaceae</taxon>
        <taxon>Parkerioideae</taxon>
        <taxon>Ceratopteris</taxon>
    </lineage>
</organism>
<dbReference type="InterPro" id="IPR006936">
    <property type="entry name" value="ALOG_dom"/>
</dbReference>
<evidence type="ECO:0000256" key="7">
    <source>
        <dbReference type="ARBA" id="ARBA00023242"/>
    </source>
</evidence>
<comment type="caution">
    <text evidence="10">The sequence shown here is derived from an EMBL/GenBank/DDBJ whole genome shotgun (WGS) entry which is preliminary data.</text>
</comment>
<dbReference type="Pfam" id="PF04852">
    <property type="entry name" value="ALOG_dom"/>
    <property type="match status" value="1"/>
</dbReference>
<dbReference type="Proteomes" id="UP000825935">
    <property type="component" value="Chromosome 22"/>
</dbReference>
<evidence type="ECO:0000256" key="3">
    <source>
        <dbReference type="ARBA" id="ARBA00022473"/>
    </source>
</evidence>
<keyword evidence="5" id="KW-0238">DNA-binding</keyword>
<evidence type="ECO:0000259" key="9">
    <source>
        <dbReference type="PROSITE" id="PS51697"/>
    </source>
</evidence>
<evidence type="ECO:0000256" key="2">
    <source>
        <dbReference type="ARBA" id="ARBA00010308"/>
    </source>
</evidence>
<dbReference type="OrthoDB" id="1906822at2759"/>
<accession>A0A8T2S881</accession>
<proteinExistence type="inferred from homology"/>
<dbReference type="PANTHER" id="PTHR31165">
    <property type="entry name" value="PROTEIN G1-LIKE2"/>
    <property type="match status" value="1"/>
</dbReference>
<dbReference type="AlphaFoldDB" id="A0A8T2S881"/>
<feature type="region of interest" description="Disordered" evidence="8">
    <location>
        <begin position="148"/>
        <end position="175"/>
    </location>
</feature>
<comment type="similarity">
    <text evidence="2">Belongs to the plant homeotic and developmental regulators ALOG protein family.</text>
</comment>
<keyword evidence="6" id="KW-0804">Transcription</keyword>
<dbReference type="GO" id="GO:0009416">
    <property type="term" value="P:response to light stimulus"/>
    <property type="evidence" value="ECO:0007669"/>
    <property type="project" value="TreeGrafter"/>
</dbReference>
<dbReference type="InterPro" id="IPR040222">
    <property type="entry name" value="ALOG"/>
</dbReference>
<gene>
    <name evidence="10" type="ORF">KP509_22G071900</name>
</gene>
<dbReference type="GO" id="GO:0003677">
    <property type="term" value="F:DNA binding"/>
    <property type="evidence" value="ECO:0007669"/>
    <property type="project" value="UniProtKB-KW"/>
</dbReference>